<sequence length="146" mass="16512">MKIFYSAIFIRLGEPGMIKCFTFLISLLNPFSFIRPYAFVRPHMSKPIVDMAPMSHGISKATRITNAMNNMGYSSMATRTMKEDGTVVTREKLIYTKEVVEQPSGKVVQKPSASSSKSQGKVTQSFFEDSDEVHRKTQKRNEAYLS</sequence>
<evidence type="ECO:0000256" key="1">
    <source>
        <dbReference type="SAM" id="MobiDB-lite"/>
    </source>
</evidence>
<feature type="compositionally biased region" description="Polar residues" evidence="1">
    <location>
        <begin position="111"/>
        <end position="127"/>
    </location>
</feature>
<protein>
    <submittedName>
        <fullName evidence="2">Uncharacterized protein</fullName>
    </submittedName>
</protein>
<name>A0A3G3MH98_9FLOR</name>
<reference evidence="2" key="1">
    <citation type="journal article" date="2018" name="Genome Biol. Evol.">
        <title>Mitochondrial and Plastid Genomes from Coralline Red Algae Provide Insights into the Incongruent Evolutionary Histories of Organelles.</title>
        <authorList>
            <person name="Lee J."/>
            <person name="Song H.J."/>
            <person name="In Park S."/>
            <person name="Lee Y.M."/>
            <person name="Jeong S.Y."/>
            <person name="Oh Cho T."/>
            <person name="Kim J.H."/>
            <person name="Choi H.G."/>
            <person name="Choi C.G."/>
            <person name="Nelson W.A."/>
            <person name="Fredericq S."/>
            <person name="Bhattacharya D."/>
            <person name="Su Yoon H."/>
        </authorList>
    </citation>
    <scope>NUCLEOTIDE SEQUENCE</scope>
</reference>
<feature type="compositionally biased region" description="Basic and acidic residues" evidence="1">
    <location>
        <begin position="132"/>
        <end position="146"/>
    </location>
</feature>
<dbReference type="EMBL" id="MH281629">
    <property type="protein sequence ID" value="AYR06193.1"/>
    <property type="molecule type" value="Genomic_DNA"/>
</dbReference>
<gene>
    <name evidence="2" type="primary">orf1</name>
</gene>
<geneLocation type="plastid" evidence="2"/>
<keyword evidence="2" id="KW-0934">Plastid</keyword>
<accession>A0A3G3MH98</accession>
<proteinExistence type="predicted"/>
<feature type="region of interest" description="Disordered" evidence="1">
    <location>
        <begin position="103"/>
        <end position="146"/>
    </location>
</feature>
<evidence type="ECO:0000313" key="2">
    <source>
        <dbReference type="EMBL" id="AYR06193.1"/>
    </source>
</evidence>
<organism evidence="2">
    <name type="scientific">Renouxia sp</name>
    <dbReference type="NCBI Taxonomy" id="2485823"/>
    <lineage>
        <taxon>Eukaryota</taxon>
        <taxon>Rhodophyta</taxon>
        <taxon>Florideophyceae</taxon>
        <taxon>Corallinophycidae</taxon>
        <taxon>Rhodogorgonales</taxon>
        <taxon>Rhodogorgonaceae</taxon>
        <taxon>Renouxia</taxon>
    </lineage>
</organism>
<dbReference type="AlphaFoldDB" id="A0A3G3MH98"/>